<accession>A0A7J6WWS6</accession>
<proteinExistence type="predicted"/>
<evidence type="ECO:0000313" key="2">
    <source>
        <dbReference type="Proteomes" id="UP000554482"/>
    </source>
</evidence>
<evidence type="ECO:0000313" key="1">
    <source>
        <dbReference type="EMBL" id="KAF5200522.1"/>
    </source>
</evidence>
<reference evidence="1 2" key="1">
    <citation type="submission" date="2020-06" db="EMBL/GenBank/DDBJ databases">
        <title>Transcriptomic and genomic resources for Thalictrum thalictroides and T. hernandezii: Facilitating candidate gene discovery in an emerging model plant lineage.</title>
        <authorList>
            <person name="Arias T."/>
            <person name="Riano-Pachon D.M."/>
            <person name="Di Stilio V.S."/>
        </authorList>
    </citation>
    <scope>NUCLEOTIDE SEQUENCE [LARGE SCALE GENOMIC DNA]</scope>
    <source>
        <strain evidence="2">cv. WT478/WT964</strain>
        <tissue evidence="1">Leaves</tissue>
    </source>
</reference>
<dbReference type="EMBL" id="JABWDY010010652">
    <property type="protein sequence ID" value="KAF5200522.1"/>
    <property type="molecule type" value="Genomic_DNA"/>
</dbReference>
<comment type="caution">
    <text evidence="1">The sequence shown here is derived from an EMBL/GenBank/DDBJ whole genome shotgun (WGS) entry which is preliminary data.</text>
</comment>
<name>A0A7J6WWS6_THATH</name>
<sequence length="86" mass="9464">MNYSRIWTLPDPGKVKLNADGSLGRNRESYGRLLRNSNGKAIIGLELLAISTGIQLCRQLGYGFIQCKGVHTHDSEATMGNSKHFS</sequence>
<dbReference type="OrthoDB" id="983829at2759"/>
<dbReference type="AlphaFoldDB" id="A0A7J6WWS6"/>
<gene>
    <name evidence="1" type="ORF">FRX31_009889</name>
</gene>
<protein>
    <submittedName>
        <fullName evidence="1">Uncharacterized protein</fullName>
    </submittedName>
</protein>
<organism evidence="1 2">
    <name type="scientific">Thalictrum thalictroides</name>
    <name type="common">Rue-anemone</name>
    <name type="synonym">Anemone thalictroides</name>
    <dbReference type="NCBI Taxonomy" id="46969"/>
    <lineage>
        <taxon>Eukaryota</taxon>
        <taxon>Viridiplantae</taxon>
        <taxon>Streptophyta</taxon>
        <taxon>Embryophyta</taxon>
        <taxon>Tracheophyta</taxon>
        <taxon>Spermatophyta</taxon>
        <taxon>Magnoliopsida</taxon>
        <taxon>Ranunculales</taxon>
        <taxon>Ranunculaceae</taxon>
        <taxon>Thalictroideae</taxon>
        <taxon>Thalictrum</taxon>
    </lineage>
</organism>
<dbReference type="Proteomes" id="UP000554482">
    <property type="component" value="Unassembled WGS sequence"/>
</dbReference>
<keyword evidence="2" id="KW-1185">Reference proteome</keyword>